<protein>
    <recommendedName>
        <fullName evidence="7">Ig-like domain-containing protein</fullName>
    </recommendedName>
</protein>
<dbReference type="InterPro" id="IPR007110">
    <property type="entry name" value="Ig-like_dom"/>
</dbReference>
<keyword evidence="3" id="KW-1133">Transmembrane helix</keyword>
<evidence type="ECO:0000256" key="5">
    <source>
        <dbReference type="ARBA" id="ARBA00023170"/>
    </source>
</evidence>
<evidence type="ECO:0000256" key="2">
    <source>
        <dbReference type="ARBA" id="ARBA00022692"/>
    </source>
</evidence>
<dbReference type="InParanoid" id="A0A3Q3MWU2"/>
<dbReference type="Gene3D" id="2.60.40.10">
    <property type="entry name" value="Immunoglobulins"/>
    <property type="match status" value="1"/>
</dbReference>
<evidence type="ECO:0000313" key="8">
    <source>
        <dbReference type="Ensembl" id="ENSMAMP00000027311.2"/>
    </source>
</evidence>
<dbReference type="PANTHER" id="PTHR19256">
    <property type="entry name" value="T-CELL RECEPTOR GAMMA CHAIN"/>
    <property type="match status" value="1"/>
</dbReference>
<evidence type="ECO:0000256" key="4">
    <source>
        <dbReference type="ARBA" id="ARBA00023136"/>
    </source>
</evidence>
<dbReference type="AlphaFoldDB" id="A0A3Q3MWU2"/>
<evidence type="ECO:0000256" key="6">
    <source>
        <dbReference type="ARBA" id="ARBA00023319"/>
    </source>
</evidence>
<evidence type="ECO:0000256" key="1">
    <source>
        <dbReference type="ARBA" id="ARBA00004370"/>
    </source>
</evidence>
<keyword evidence="4" id="KW-0472">Membrane</keyword>
<dbReference type="Pfam" id="PF07686">
    <property type="entry name" value="V-set"/>
    <property type="match status" value="1"/>
</dbReference>
<proteinExistence type="predicted"/>
<keyword evidence="9" id="KW-1185">Reference proteome</keyword>
<reference evidence="8" key="1">
    <citation type="submission" date="2025-08" db="UniProtKB">
        <authorList>
            <consortium name="Ensembl"/>
        </authorList>
    </citation>
    <scope>IDENTIFICATION</scope>
</reference>
<dbReference type="GeneTree" id="ENSGT00670000098480"/>
<keyword evidence="5" id="KW-0675">Receptor</keyword>
<dbReference type="CDD" id="cd00099">
    <property type="entry name" value="IgV"/>
    <property type="match status" value="1"/>
</dbReference>
<dbReference type="InterPro" id="IPR013106">
    <property type="entry name" value="Ig_V-set"/>
</dbReference>
<evidence type="ECO:0000313" key="9">
    <source>
        <dbReference type="Proteomes" id="UP000261640"/>
    </source>
</evidence>
<dbReference type="InterPro" id="IPR036179">
    <property type="entry name" value="Ig-like_dom_sf"/>
</dbReference>
<dbReference type="Proteomes" id="UP000261640">
    <property type="component" value="Unplaced"/>
</dbReference>
<accession>A0A3Q3MWU2</accession>
<feature type="domain" description="Ig-like" evidence="7">
    <location>
        <begin position="24"/>
        <end position="114"/>
    </location>
</feature>
<dbReference type="InterPro" id="IPR051117">
    <property type="entry name" value="TRG_var/const_region"/>
</dbReference>
<keyword evidence="6" id="KW-0393">Immunoglobulin domain</keyword>
<sequence>RHCSLVVMAAELTQDQLSLTRRAGQTVSFSCAGTDQCGAYVYWYQKKETETFTLILDINRYSGAIDKRYNHPQKDDFSAVKNQNGCELQIQKVKPSHAATYYCSCLKSGSHSEK</sequence>
<dbReference type="PROSITE" id="PS50835">
    <property type="entry name" value="IG_LIKE"/>
    <property type="match status" value="1"/>
</dbReference>
<dbReference type="Ensembl" id="ENSMAMT00000028022.2">
    <property type="protein sequence ID" value="ENSMAMP00000027311.2"/>
    <property type="gene ID" value="ENSMAMG00000018368.2"/>
</dbReference>
<dbReference type="GO" id="GO:0016020">
    <property type="term" value="C:membrane"/>
    <property type="evidence" value="ECO:0007669"/>
    <property type="project" value="UniProtKB-SubCell"/>
</dbReference>
<dbReference type="SMART" id="SM00409">
    <property type="entry name" value="IG"/>
    <property type="match status" value="1"/>
</dbReference>
<name>A0A3Q3MWU2_9TELE</name>
<organism evidence="8 9">
    <name type="scientific">Mastacembelus armatus</name>
    <name type="common">zig-zag eel</name>
    <dbReference type="NCBI Taxonomy" id="205130"/>
    <lineage>
        <taxon>Eukaryota</taxon>
        <taxon>Metazoa</taxon>
        <taxon>Chordata</taxon>
        <taxon>Craniata</taxon>
        <taxon>Vertebrata</taxon>
        <taxon>Euteleostomi</taxon>
        <taxon>Actinopterygii</taxon>
        <taxon>Neopterygii</taxon>
        <taxon>Teleostei</taxon>
        <taxon>Neoteleostei</taxon>
        <taxon>Acanthomorphata</taxon>
        <taxon>Anabantaria</taxon>
        <taxon>Synbranchiformes</taxon>
        <taxon>Mastacembelidae</taxon>
        <taxon>Mastacembelus</taxon>
    </lineage>
</organism>
<keyword evidence="2" id="KW-0812">Transmembrane</keyword>
<reference evidence="8" key="2">
    <citation type="submission" date="2025-09" db="UniProtKB">
        <authorList>
            <consortium name="Ensembl"/>
        </authorList>
    </citation>
    <scope>IDENTIFICATION</scope>
</reference>
<dbReference type="SUPFAM" id="SSF48726">
    <property type="entry name" value="Immunoglobulin"/>
    <property type="match status" value="1"/>
</dbReference>
<dbReference type="STRING" id="205130.ENSMAMP00000027311"/>
<dbReference type="InterPro" id="IPR003599">
    <property type="entry name" value="Ig_sub"/>
</dbReference>
<dbReference type="PANTHER" id="PTHR19256:SF65">
    <property type="entry name" value="T CELL RECEPTOR GAMMA CONSTANT 1-RELATED"/>
    <property type="match status" value="1"/>
</dbReference>
<evidence type="ECO:0000259" key="7">
    <source>
        <dbReference type="PROSITE" id="PS50835"/>
    </source>
</evidence>
<comment type="subcellular location">
    <subcellularLocation>
        <location evidence="1">Membrane</location>
    </subcellularLocation>
</comment>
<evidence type="ECO:0000256" key="3">
    <source>
        <dbReference type="ARBA" id="ARBA00022989"/>
    </source>
</evidence>
<dbReference type="InterPro" id="IPR013783">
    <property type="entry name" value="Ig-like_fold"/>
</dbReference>